<keyword evidence="2" id="KW-1185">Reference proteome</keyword>
<evidence type="ECO:0000313" key="2">
    <source>
        <dbReference type="Proteomes" id="UP000266673"/>
    </source>
</evidence>
<name>A0A397UQ14_9GLOM</name>
<comment type="caution">
    <text evidence="1">The sequence shown here is derived from an EMBL/GenBank/DDBJ whole genome shotgun (WGS) entry which is preliminary data.</text>
</comment>
<protein>
    <submittedName>
        <fullName evidence="1">Uncharacterized protein</fullName>
    </submittedName>
</protein>
<reference evidence="1 2" key="1">
    <citation type="submission" date="2018-06" db="EMBL/GenBank/DDBJ databases">
        <title>Comparative genomics reveals the genomic features of Rhizophagus irregularis, R. cerebriforme, R. diaphanum and Gigaspora rosea, and their symbiotic lifestyle signature.</title>
        <authorList>
            <person name="Morin E."/>
            <person name="San Clemente H."/>
            <person name="Chen E.C.H."/>
            <person name="De La Providencia I."/>
            <person name="Hainaut M."/>
            <person name="Kuo A."/>
            <person name="Kohler A."/>
            <person name="Murat C."/>
            <person name="Tang N."/>
            <person name="Roy S."/>
            <person name="Loubradou J."/>
            <person name="Henrissat B."/>
            <person name="Grigoriev I.V."/>
            <person name="Corradi N."/>
            <person name="Roux C."/>
            <person name="Martin F.M."/>
        </authorList>
    </citation>
    <scope>NUCLEOTIDE SEQUENCE [LARGE SCALE GENOMIC DNA]</scope>
    <source>
        <strain evidence="1 2">DAOM 194757</strain>
    </source>
</reference>
<gene>
    <name evidence="1" type="ORF">C2G38_2042741</name>
</gene>
<dbReference type="EMBL" id="QKWP01001139">
    <property type="protein sequence ID" value="RIB11388.1"/>
    <property type="molecule type" value="Genomic_DNA"/>
</dbReference>
<proteinExistence type="predicted"/>
<dbReference type="OrthoDB" id="2380651at2759"/>
<sequence>MSGIVTKIIEKYNFSPKMSVSDLEVGTGYINLVSNLGLPELLINPGLNLKNIRPGITITKPSKSLEEEIVREIAKRILQNRYGFSKDQVNALFTIQTNVQCESISGKTLNIAIFNKHQKRMEEETIGEMAHRLLWDTEKANEIQRDRCKFVEAFERIDYPDRFTLESVKERLNKYDIFTLPDLQALADVMIMLCICPTELTSLRITDARVTEQWLSPTISTVKSLSSLDDSESESDPDQNKDKDAVSLAKQVPEVLKIDFFLLTLDSVYTY</sequence>
<dbReference type="AlphaFoldDB" id="A0A397UQ14"/>
<evidence type="ECO:0000313" key="1">
    <source>
        <dbReference type="EMBL" id="RIB11388.1"/>
    </source>
</evidence>
<organism evidence="1 2">
    <name type="scientific">Gigaspora rosea</name>
    <dbReference type="NCBI Taxonomy" id="44941"/>
    <lineage>
        <taxon>Eukaryota</taxon>
        <taxon>Fungi</taxon>
        <taxon>Fungi incertae sedis</taxon>
        <taxon>Mucoromycota</taxon>
        <taxon>Glomeromycotina</taxon>
        <taxon>Glomeromycetes</taxon>
        <taxon>Diversisporales</taxon>
        <taxon>Gigasporaceae</taxon>
        <taxon>Gigaspora</taxon>
    </lineage>
</organism>
<accession>A0A397UQ14</accession>
<dbReference type="Proteomes" id="UP000266673">
    <property type="component" value="Unassembled WGS sequence"/>
</dbReference>